<reference evidence="2" key="1">
    <citation type="submission" date="2022-05" db="EMBL/GenBank/DDBJ databases">
        <authorList>
            <person name="Jo J.-H."/>
            <person name="Im W.-T."/>
        </authorList>
    </citation>
    <scope>NUCLEOTIDE SEQUENCE</scope>
    <source>
        <strain evidence="2">RB56-2</strain>
    </source>
</reference>
<evidence type="ECO:0000313" key="2">
    <source>
        <dbReference type="EMBL" id="MCL6740215.1"/>
    </source>
</evidence>
<sequence length="124" mass="12143">MLTKIGGLARSLYILVAVIAGFVPMAGMNVALILVVLGLISGITMPRERLVLTLVAVVALPLIGTAMAVIPAIGAQLGAVMANLQLGAAGAAAAAMAVLLYELTMQGVMGLAGGGSASGSKVTA</sequence>
<gene>
    <name evidence="2" type="ORF">LZ518_03575</name>
</gene>
<dbReference type="Proteomes" id="UP001165383">
    <property type="component" value="Unassembled WGS sequence"/>
</dbReference>
<proteinExistence type="predicted"/>
<organism evidence="2 3">
    <name type="scientific">Sphingomonas brevis</name>
    <dbReference type="NCBI Taxonomy" id="2908206"/>
    <lineage>
        <taxon>Bacteria</taxon>
        <taxon>Pseudomonadati</taxon>
        <taxon>Pseudomonadota</taxon>
        <taxon>Alphaproteobacteria</taxon>
        <taxon>Sphingomonadales</taxon>
        <taxon>Sphingomonadaceae</taxon>
        <taxon>Sphingomonas</taxon>
    </lineage>
</organism>
<keyword evidence="3" id="KW-1185">Reference proteome</keyword>
<keyword evidence="1" id="KW-0472">Membrane</keyword>
<feature type="transmembrane region" description="Helical" evidence="1">
    <location>
        <begin position="51"/>
        <end position="74"/>
    </location>
</feature>
<dbReference type="EMBL" id="JAMGBB010000001">
    <property type="protein sequence ID" value="MCL6740215.1"/>
    <property type="molecule type" value="Genomic_DNA"/>
</dbReference>
<accession>A0ABT0S737</accession>
<feature type="transmembrane region" description="Helical" evidence="1">
    <location>
        <begin position="12"/>
        <end position="39"/>
    </location>
</feature>
<evidence type="ECO:0000313" key="3">
    <source>
        <dbReference type="Proteomes" id="UP001165383"/>
    </source>
</evidence>
<keyword evidence="1" id="KW-0812">Transmembrane</keyword>
<comment type="caution">
    <text evidence="2">The sequence shown here is derived from an EMBL/GenBank/DDBJ whole genome shotgun (WGS) entry which is preliminary data.</text>
</comment>
<evidence type="ECO:0000256" key="1">
    <source>
        <dbReference type="SAM" id="Phobius"/>
    </source>
</evidence>
<name>A0ABT0S737_9SPHN</name>
<dbReference type="RefSeq" id="WP_249914659.1">
    <property type="nucleotide sequence ID" value="NZ_JAMGBB010000001.1"/>
</dbReference>
<feature type="transmembrane region" description="Helical" evidence="1">
    <location>
        <begin position="80"/>
        <end position="101"/>
    </location>
</feature>
<protein>
    <submittedName>
        <fullName evidence="2">Uncharacterized protein</fullName>
    </submittedName>
</protein>
<keyword evidence="1" id="KW-1133">Transmembrane helix</keyword>